<sequence length="110" mass="12155">MRLDTLLHVTVGRGKGWCHSPSLAEPRWPAGRCGGEAAWFWNDWFSKDSASSVIAEAQQGARLVIFVASENNLSKRTKRFKIPAQGDSVVSIRLGATRLHALPEFLSLVH</sequence>
<evidence type="ECO:0000313" key="1">
    <source>
        <dbReference type="EMBL" id="MPC32836.1"/>
    </source>
</evidence>
<name>A0A5B7EI32_PORTR</name>
<accession>A0A5B7EI32</accession>
<gene>
    <name evidence="1" type="ORF">E2C01_026167</name>
</gene>
<dbReference type="Proteomes" id="UP000324222">
    <property type="component" value="Unassembled WGS sequence"/>
</dbReference>
<dbReference type="AlphaFoldDB" id="A0A5B7EI32"/>
<organism evidence="1 2">
    <name type="scientific">Portunus trituberculatus</name>
    <name type="common">Swimming crab</name>
    <name type="synonym">Neptunus trituberculatus</name>
    <dbReference type="NCBI Taxonomy" id="210409"/>
    <lineage>
        <taxon>Eukaryota</taxon>
        <taxon>Metazoa</taxon>
        <taxon>Ecdysozoa</taxon>
        <taxon>Arthropoda</taxon>
        <taxon>Crustacea</taxon>
        <taxon>Multicrustacea</taxon>
        <taxon>Malacostraca</taxon>
        <taxon>Eumalacostraca</taxon>
        <taxon>Eucarida</taxon>
        <taxon>Decapoda</taxon>
        <taxon>Pleocyemata</taxon>
        <taxon>Brachyura</taxon>
        <taxon>Eubrachyura</taxon>
        <taxon>Portunoidea</taxon>
        <taxon>Portunidae</taxon>
        <taxon>Portuninae</taxon>
        <taxon>Portunus</taxon>
    </lineage>
</organism>
<proteinExistence type="predicted"/>
<keyword evidence="2" id="KW-1185">Reference proteome</keyword>
<protein>
    <submittedName>
        <fullName evidence="1">Uncharacterized protein</fullName>
    </submittedName>
</protein>
<evidence type="ECO:0000313" key="2">
    <source>
        <dbReference type="Proteomes" id="UP000324222"/>
    </source>
</evidence>
<comment type="caution">
    <text evidence="1">The sequence shown here is derived from an EMBL/GenBank/DDBJ whole genome shotgun (WGS) entry which is preliminary data.</text>
</comment>
<dbReference type="EMBL" id="VSRR010002706">
    <property type="protein sequence ID" value="MPC32836.1"/>
    <property type="molecule type" value="Genomic_DNA"/>
</dbReference>
<reference evidence="1 2" key="1">
    <citation type="submission" date="2019-05" db="EMBL/GenBank/DDBJ databases">
        <title>Another draft genome of Portunus trituberculatus and its Hox gene families provides insights of decapod evolution.</title>
        <authorList>
            <person name="Jeong J.-H."/>
            <person name="Song I."/>
            <person name="Kim S."/>
            <person name="Choi T."/>
            <person name="Kim D."/>
            <person name="Ryu S."/>
            <person name="Kim W."/>
        </authorList>
    </citation>
    <scope>NUCLEOTIDE SEQUENCE [LARGE SCALE GENOMIC DNA]</scope>
    <source>
        <tissue evidence="1">Muscle</tissue>
    </source>
</reference>